<keyword evidence="12" id="KW-0670">Pyruvate</keyword>
<dbReference type="Proteomes" id="UP000646579">
    <property type="component" value="Unassembled WGS sequence"/>
</dbReference>
<dbReference type="PANTHER" id="PTHR23151">
    <property type="entry name" value="DIHYDROLIPOAMIDE ACETYL/SUCCINYL-TRANSFERASE-RELATED"/>
    <property type="match status" value="1"/>
</dbReference>
<dbReference type="PROSITE" id="PS00189">
    <property type="entry name" value="LIPOYL"/>
    <property type="match status" value="1"/>
</dbReference>
<evidence type="ECO:0000313" key="13">
    <source>
        <dbReference type="Proteomes" id="UP000646579"/>
    </source>
</evidence>
<dbReference type="AlphaFoldDB" id="A0A918RUT2"/>
<dbReference type="GO" id="GO:0006086">
    <property type="term" value="P:pyruvate decarboxylation to acetyl-CoA"/>
    <property type="evidence" value="ECO:0007669"/>
    <property type="project" value="InterPro"/>
</dbReference>
<evidence type="ECO:0000259" key="10">
    <source>
        <dbReference type="PROSITE" id="PS50968"/>
    </source>
</evidence>
<evidence type="ECO:0000256" key="4">
    <source>
        <dbReference type="ARBA" id="ARBA00022823"/>
    </source>
</evidence>
<dbReference type="Pfam" id="PF00198">
    <property type="entry name" value="2-oxoacid_dh"/>
    <property type="match status" value="1"/>
</dbReference>
<dbReference type="PROSITE" id="PS50968">
    <property type="entry name" value="BIOTINYL_LIPOYL"/>
    <property type="match status" value="1"/>
</dbReference>
<evidence type="ECO:0000313" key="12">
    <source>
        <dbReference type="EMBL" id="GHA11733.1"/>
    </source>
</evidence>
<dbReference type="Gene3D" id="2.40.50.100">
    <property type="match status" value="1"/>
</dbReference>
<keyword evidence="13" id="KW-1185">Reference proteome</keyword>
<evidence type="ECO:0000256" key="7">
    <source>
        <dbReference type="ARBA" id="ARBA00048370"/>
    </source>
</evidence>
<dbReference type="InterPro" id="IPR006257">
    <property type="entry name" value="LAT1"/>
</dbReference>
<evidence type="ECO:0000256" key="1">
    <source>
        <dbReference type="ARBA" id="ARBA00007317"/>
    </source>
</evidence>
<dbReference type="FunFam" id="2.40.50.100:FF:000010">
    <property type="entry name" value="Acetyltransferase component of pyruvate dehydrogenase complex"/>
    <property type="match status" value="1"/>
</dbReference>
<dbReference type="EMBL" id="BMZE01000001">
    <property type="protein sequence ID" value="GHA11733.1"/>
    <property type="molecule type" value="Genomic_DNA"/>
</dbReference>
<evidence type="ECO:0000259" key="11">
    <source>
        <dbReference type="PROSITE" id="PS51826"/>
    </source>
</evidence>
<dbReference type="NCBIfam" id="TIGR01349">
    <property type="entry name" value="PDHac_trf_mito"/>
    <property type="match status" value="1"/>
</dbReference>
<comment type="catalytic activity">
    <reaction evidence="7 8">
        <text>N(6)-[(R)-dihydrolipoyl]-L-lysyl-[protein] + acetyl-CoA = N(6)-[(R)-S(8)-acetyldihydrolipoyl]-L-lysyl-[protein] + CoA</text>
        <dbReference type="Rhea" id="RHEA:17017"/>
        <dbReference type="Rhea" id="RHEA-COMP:10475"/>
        <dbReference type="Rhea" id="RHEA-COMP:10478"/>
        <dbReference type="ChEBI" id="CHEBI:57287"/>
        <dbReference type="ChEBI" id="CHEBI:57288"/>
        <dbReference type="ChEBI" id="CHEBI:83100"/>
        <dbReference type="ChEBI" id="CHEBI:83111"/>
        <dbReference type="EC" id="2.3.1.12"/>
    </reaction>
</comment>
<comment type="cofactor">
    <cofactor evidence="8">
        <name>(R)-lipoate</name>
        <dbReference type="ChEBI" id="CHEBI:83088"/>
    </cofactor>
    <text evidence="8">Binds 1 lipoyl cofactor covalently.</text>
</comment>
<dbReference type="SUPFAM" id="SSF47005">
    <property type="entry name" value="Peripheral subunit-binding domain of 2-oxo acid dehydrogenase complex"/>
    <property type="match status" value="1"/>
</dbReference>
<accession>A0A918RUT2</accession>
<dbReference type="Gene3D" id="4.10.320.10">
    <property type="entry name" value="E3-binding domain"/>
    <property type="match status" value="1"/>
</dbReference>
<dbReference type="RefSeq" id="WP_189422641.1">
    <property type="nucleotide sequence ID" value="NZ_BMZE01000001.1"/>
</dbReference>
<evidence type="ECO:0000256" key="2">
    <source>
        <dbReference type="ARBA" id="ARBA00011484"/>
    </source>
</evidence>
<keyword evidence="4 8" id="KW-0450">Lipoyl</keyword>
<protein>
    <recommendedName>
        <fullName evidence="8">Acetyltransferase component of pyruvate dehydrogenase complex</fullName>
        <ecNumber evidence="8">2.3.1.12</ecNumber>
    </recommendedName>
</protein>
<dbReference type="EC" id="2.3.1.12" evidence="8"/>
<dbReference type="SUPFAM" id="SSF52777">
    <property type="entry name" value="CoA-dependent acyltransferases"/>
    <property type="match status" value="1"/>
</dbReference>
<sequence>MPIDITMPALSPTMEEGTLAKWHVKEGDTVSAGDVIAEIETDKATMEVEAVDEGTIGKISVAEGTENVKVNAVIAVLLQEGESEGDIASSGESDTAGKKASEEKSSDKGSSEKPEDAKEDSPKEPNSEQPEGFEPPAKPSESRQPTTNGQAASPEKSAPSASGDEKRVFSSPLARRLAKEAGVDIASIPGSGPKGRVIKADVEAVKSGKLETKPAPSKGAAPGPAAAAGGMSKDQVMALYEEGSYEVVANDGMRRTVAARLTESKQTVPHFYLTIDCRIDQLMQAREQINAQAPKNKDGKPEYKLSVNDFIMKAWAVALQRVPAANATWAGDSILYHKRSDVAVAVAVPGGLFTPVVKSCDTKTLRQISDEVKDLASRARSKKLAPHEYQGGATSVSNLGMYGIKHFGAVINPPHGTILAVGAGEERVYAEKGEIKTGQFMTCTLSCDHRSVDGALGAEVLGVFRGLIENPVMMLA</sequence>
<dbReference type="GO" id="GO:0045254">
    <property type="term" value="C:pyruvate dehydrogenase complex"/>
    <property type="evidence" value="ECO:0007669"/>
    <property type="project" value="UniProtKB-UniRule"/>
</dbReference>
<gene>
    <name evidence="12" type="ORF">GCM10007989_02560</name>
</gene>
<feature type="compositionally biased region" description="Low complexity" evidence="9">
    <location>
        <begin position="151"/>
        <end position="162"/>
    </location>
</feature>
<feature type="compositionally biased region" description="Low complexity" evidence="9">
    <location>
        <begin position="213"/>
        <end position="227"/>
    </location>
</feature>
<evidence type="ECO:0000256" key="6">
    <source>
        <dbReference type="ARBA" id="ARBA00025211"/>
    </source>
</evidence>
<dbReference type="InterPro" id="IPR023213">
    <property type="entry name" value="CAT-like_dom_sf"/>
</dbReference>
<feature type="compositionally biased region" description="Basic and acidic residues" evidence="9">
    <location>
        <begin position="95"/>
        <end position="126"/>
    </location>
</feature>
<feature type="region of interest" description="Disordered" evidence="9">
    <location>
        <begin position="83"/>
        <end position="169"/>
    </location>
</feature>
<feature type="domain" description="Peripheral subunit-binding (PSBD)" evidence="11">
    <location>
        <begin position="169"/>
        <end position="206"/>
    </location>
</feature>
<dbReference type="PROSITE" id="PS51826">
    <property type="entry name" value="PSBD"/>
    <property type="match status" value="1"/>
</dbReference>
<dbReference type="Pfam" id="PF02817">
    <property type="entry name" value="E3_binding"/>
    <property type="match status" value="1"/>
</dbReference>
<reference evidence="12" key="2">
    <citation type="submission" date="2020-09" db="EMBL/GenBank/DDBJ databases">
        <authorList>
            <person name="Sun Q."/>
            <person name="Kim S."/>
        </authorList>
    </citation>
    <scope>NUCLEOTIDE SEQUENCE</scope>
    <source>
        <strain evidence="12">KCTC 32437</strain>
    </source>
</reference>
<comment type="caution">
    <text evidence="12">The sequence shown here is derived from an EMBL/GenBank/DDBJ whole genome shotgun (WGS) entry which is preliminary data.</text>
</comment>
<reference evidence="12" key="1">
    <citation type="journal article" date="2014" name="Int. J. Syst. Evol. Microbiol.">
        <title>Complete genome sequence of Corynebacterium casei LMG S-19264T (=DSM 44701T), isolated from a smear-ripened cheese.</title>
        <authorList>
            <consortium name="US DOE Joint Genome Institute (JGI-PGF)"/>
            <person name="Walter F."/>
            <person name="Albersmeier A."/>
            <person name="Kalinowski J."/>
            <person name="Ruckert C."/>
        </authorList>
    </citation>
    <scope>NUCLEOTIDE SEQUENCE</scope>
    <source>
        <strain evidence="12">KCTC 32437</strain>
    </source>
</reference>
<name>A0A918RUT2_9HYPH</name>
<dbReference type="InterPro" id="IPR001078">
    <property type="entry name" value="2-oxoacid_DH_actylTfrase"/>
</dbReference>
<dbReference type="SUPFAM" id="SSF51230">
    <property type="entry name" value="Single hybrid motif"/>
    <property type="match status" value="1"/>
</dbReference>
<comment type="function">
    <text evidence="6">The pyruvate dehydrogenase complex catalyzes the overall conversion of pyruvate to acetyl-CoA and CO(2). It contains multiple copies of three enzymatic components: pyruvate dehydrogenase (E1), dihydrolipoamide acetyltransferase (E2) and lipoamide dehydrogenase (E3).</text>
</comment>
<feature type="domain" description="Lipoyl-binding" evidence="10">
    <location>
        <begin position="2"/>
        <end position="78"/>
    </location>
</feature>
<comment type="similarity">
    <text evidence="1 8">Belongs to the 2-oxoacid dehydrogenase family.</text>
</comment>
<dbReference type="Pfam" id="PF00364">
    <property type="entry name" value="Biotin_lipoyl"/>
    <property type="match status" value="1"/>
</dbReference>
<dbReference type="InterPro" id="IPR045257">
    <property type="entry name" value="E2/Pdx1"/>
</dbReference>
<keyword evidence="3 8" id="KW-0808">Transferase</keyword>
<proteinExistence type="inferred from homology"/>
<evidence type="ECO:0000256" key="3">
    <source>
        <dbReference type="ARBA" id="ARBA00022679"/>
    </source>
</evidence>
<dbReference type="InterPro" id="IPR004167">
    <property type="entry name" value="PSBD"/>
</dbReference>
<organism evidence="12 13">
    <name type="scientific">Devosia pacifica</name>
    <dbReference type="NCBI Taxonomy" id="1335967"/>
    <lineage>
        <taxon>Bacteria</taxon>
        <taxon>Pseudomonadati</taxon>
        <taxon>Pseudomonadota</taxon>
        <taxon>Alphaproteobacteria</taxon>
        <taxon>Hyphomicrobiales</taxon>
        <taxon>Devosiaceae</taxon>
        <taxon>Devosia</taxon>
    </lineage>
</organism>
<evidence type="ECO:0000256" key="8">
    <source>
        <dbReference type="RuleBase" id="RU361137"/>
    </source>
</evidence>
<dbReference type="InterPro" id="IPR000089">
    <property type="entry name" value="Biotin_lipoyl"/>
</dbReference>
<feature type="region of interest" description="Disordered" evidence="9">
    <location>
        <begin position="208"/>
        <end position="227"/>
    </location>
</feature>
<keyword evidence="5 8" id="KW-0012">Acyltransferase</keyword>
<evidence type="ECO:0000256" key="5">
    <source>
        <dbReference type="ARBA" id="ARBA00023315"/>
    </source>
</evidence>
<dbReference type="CDD" id="cd06849">
    <property type="entry name" value="lipoyl_domain"/>
    <property type="match status" value="1"/>
</dbReference>
<dbReference type="InterPro" id="IPR003016">
    <property type="entry name" value="2-oxoA_DH_lipoyl-BS"/>
</dbReference>
<dbReference type="GO" id="GO:0004742">
    <property type="term" value="F:dihydrolipoyllysine-residue acetyltransferase activity"/>
    <property type="evidence" value="ECO:0007669"/>
    <property type="project" value="UniProtKB-UniRule"/>
</dbReference>
<dbReference type="Gene3D" id="3.30.559.10">
    <property type="entry name" value="Chloramphenicol acetyltransferase-like domain"/>
    <property type="match status" value="1"/>
</dbReference>
<comment type="subunit">
    <text evidence="2">Forms a 24-polypeptide structural core with octahedral symmetry.</text>
</comment>
<dbReference type="InterPro" id="IPR011053">
    <property type="entry name" value="Single_hybrid_motif"/>
</dbReference>
<dbReference type="InterPro" id="IPR036625">
    <property type="entry name" value="E3-bd_dom_sf"/>
</dbReference>
<dbReference type="PANTHER" id="PTHR23151:SF90">
    <property type="entry name" value="DIHYDROLIPOYLLYSINE-RESIDUE ACETYLTRANSFERASE COMPONENT OF PYRUVATE DEHYDROGENASE COMPLEX, MITOCHONDRIAL-RELATED"/>
    <property type="match status" value="1"/>
</dbReference>
<evidence type="ECO:0000256" key="9">
    <source>
        <dbReference type="SAM" id="MobiDB-lite"/>
    </source>
</evidence>